<accession>A0A6A5XM53</accession>
<feature type="compositionally biased region" description="Basic and acidic residues" evidence="1">
    <location>
        <begin position="218"/>
        <end position="237"/>
    </location>
</feature>
<protein>
    <submittedName>
        <fullName evidence="2">Uncharacterized protein</fullName>
    </submittedName>
</protein>
<feature type="region of interest" description="Disordered" evidence="1">
    <location>
        <begin position="196"/>
        <end position="237"/>
    </location>
</feature>
<evidence type="ECO:0000313" key="2">
    <source>
        <dbReference type="EMBL" id="KAF2013891.1"/>
    </source>
</evidence>
<keyword evidence="3" id="KW-1185">Reference proteome</keyword>
<dbReference type="GeneID" id="54286013"/>
<dbReference type="RefSeq" id="XP_033382230.1">
    <property type="nucleotide sequence ID" value="XM_033528616.1"/>
</dbReference>
<proteinExistence type="predicted"/>
<dbReference type="Proteomes" id="UP000799778">
    <property type="component" value="Unassembled WGS sequence"/>
</dbReference>
<name>A0A6A5XM53_9PLEO</name>
<evidence type="ECO:0000313" key="3">
    <source>
        <dbReference type="Proteomes" id="UP000799778"/>
    </source>
</evidence>
<gene>
    <name evidence="2" type="ORF">BU24DRAFT_424923</name>
</gene>
<evidence type="ECO:0000256" key="1">
    <source>
        <dbReference type="SAM" id="MobiDB-lite"/>
    </source>
</evidence>
<dbReference type="EMBL" id="ML978071">
    <property type="protein sequence ID" value="KAF2013891.1"/>
    <property type="molecule type" value="Genomic_DNA"/>
</dbReference>
<dbReference type="OrthoDB" id="3778454at2759"/>
<reference evidence="2" key="1">
    <citation type="journal article" date="2020" name="Stud. Mycol.">
        <title>101 Dothideomycetes genomes: a test case for predicting lifestyles and emergence of pathogens.</title>
        <authorList>
            <person name="Haridas S."/>
            <person name="Albert R."/>
            <person name="Binder M."/>
            <person name="Bloem J."/>
            <person name="Labutti K."/>
            <person name="Salamov A."/>
            <person name="Andreopoulos B."/>
            <person name="Baker S."/>
            <person name="Barry K."/>
            <person name="Bills G."/>
            <person name="Bluhm B."/>
            <person name="Cannon C."/>
            <person name="Castanera R."/>
            <person name="Culley D."/>
            <person name="Daum C."/>
            <person name="Ezra D."/>
            <person name="Gonzalez J."/>
            <person name="Henrissat B."/>
            <person name="Kuo A."/>
            <person name="Liang C."/>
            <person name="Lipzen A."/>
            <person name="Lutzoni F."/>
            <person name="Magnuson J."/>
            <person name="Mondo S."/>
            <person name="Nolan M."/>
            <person name="Ohm R."/>
            <person name="Pangilinan J."/>
            <person name="Park H.-J."/>
            <person name="Ramirez L."/>
            <person name="Alfaro M."/>
            <person name="Sun H."/>
            <person name="Tritt A."/>
            <person name="Yoshinaga Y."/>
            <person name="Zwiers L.-H."/>
            <person name="Turgeon B."/>
            <person name="Goodwin S."/>
            <person name="Spatafora J."/>
            <person name="Crous P."/>
            <person name="Grigoriev I."/>
        </authorList>
    </citation>
    <scope>NUCLEOTIDE SEQUENCE</scope>
    <source>
        <strain evidence="2">CBS 175.79</strain>
    </source>
</reference>
<sequence>MPIAIEHPLSFEPAHVYPTEDCISPDMDMSHLSGATMADLTAAYTEPKIQVISASPNGSKHSTKSRMSSNRCSVASTTKSELRRSNHLLIEMLQNIQAELTTHRTILLDVQHRVTHLENESVASLHDDEPLISALQRLEGRASKRNSTMVPPPESQSWWQACQNFAHNSDTPMSANEFLKTPVRFSGLGWEYGVPTRPHTPPLSPPEVDDIPALTPTSEHEEHSDDDTPRKLQHKDNDAVVSEVRSATPHITEGNDDYDVKEHTVEVDKRNMPPPPNILPAPAGKSVAAVEDRPAINPHRYFRGVRSLATYKAVMKNRSTDKEHHVLIHFHKRGELKDREEHTA</sequence>
<dbReference type="AlphaFoldDB" id="A0A6A5XM53"/>
<feature type="region of interest" description="Disordered" evidence="1">
    <location>
        <begin position="53"/>
        <end position="78"/>
    </location>
</feature>
<organism evidence="2 3">
    <name type="scientific">Aaosphaeria arxii CBS 175.79</name>
    <dbReference type="NCBI Taxonomy" id="1450172"/>
    <lineage>
        <taxon>Eukaryota</taxon>
        <taxon>Fungi</taxon>
        <taxon>Dikarya</taxon>
        <taxon>Ascomycota</taxon>
        <taxon>Pezizomycotina</taxon>
        <taxon>Dothideomycetes</taxon>
        <taxon>Pleosporomycetidae</taxon>
        <taxon>Pleosporales</taxon>
        <taxon>Pleosporales incertae sedis</taxon>
        <taxon>Aaosphaeria</taxon>
    </lineage>
</organism>